<dbReference type="HOGENOM" id="CLU_2826422_0_0_3"/>
<dbReference type="AlphaFoldDB" id="F4XN79"/>
<keyword evidence="2" id="KW-1185">Reference proteome</keyword>
<name>F4XN79_9CYAN</name>
<proteinExistence type="predicted"/>
<evidence type="ECO:0000313" key="1">
    <source>
        <dbReference type="EMBL" id="EGJ34138.1"/>
    </source>
</evidence>
<sequence>MNYVLSEQAKTDEGAIALVQMFCISDMLPVQKTCKTKVETLIQTEAVMKYLRANGSKGSGVAESSR</sequence>
<accession>F4XN79</accession>
<dbReference type="EMBL" id="GL890840">
    <property type="protein sequence ID" value="EGJ34138.1"/>
    <property type="molecule type" value="Genomic_DNA"/>
</dbReference>
<gene>
    <name evidence="1" type="ORF">LYNGBM3L_23540</name>
</gene>
<organism evidence="1 2">
    <name type="scientific">Moorena producens 3L</name>
    <dbReference type="NCBI Taxonomy" id="489825"/>
    <lineage>
        <taxon>Bacteria</taxon>
        <taxon>Bacillati</taxon>
        <taxon>Cyanobacteriota</taxon>
        <taxon>Cyanophyceae</taxon>
        <taxon>Coleofasciculales</taxon>
        <taxon>Coleofasciculaceae</taxon>
        <taxon>Moorena</taxon>
    </lineage>
</organism>
<dbReference type="Proteomes" id="UP000003959">
    <property type="component" value="Unassembled WGS sequence"/>
</dbReference>
<reference evidence="2" key="1">
    <citation type="journal article" date="2011" name="Proc. Natl. Acad. Sci. U.S.A.">
        <title>Genomic insights into the physiology and ecology of the marine filamentous cyanobacterium Lyngbya majuscula.</title>
        <authorList>
            <person name="Jones A.C."/>
            <person name="Monroe E.A."/>
            <person name="Podell S."/>
            <person name="Hess W.R."/>
            <person name="Klages S."/>
            <person name="Esquenazi E."/>
            <person name="Niessen S."/>
            <person name="Hoover H."/>
            <person name="Rothmann M."/>
            <person name="Lasken R.S."/>
            <person name="Yates J.R.III."/>
            <person name="Reinhardt R."/>
            <person name="Kube M."/>
            <person name="Burkart M.D."/>
            <person name="Allen E.E."/>
            <person name="Dorrestein P.C."/>
            <person name="Gerwick W.H."/>
            <person name="Gerwick L."/>
        </authorList>
    </citation>
    <scope>NUCLEOTIDE SEQUENCE [LARGE SCALE GENOMIC DNA]</scope>
    <source>
        <strain evidence="2">3L</strain>
    </source>
</reference>
<protein>
    <submittedName>
        <fullName evidence="1">Uncharacterized protein</fullName>
    </submittedName>
</protein>
<evidence type="ECO:0000313" key="2">
    <source>
        <dbReference type="Proteomes" id="UP000003959"/>
    </source>
</evidence>